<protein>
    <submittedName>
        <fullName evidence="1">Uncharacterized protein</fullName>
    </submittedName>
</protein>
<gene>
    <name evidence="2" type="ORF">I585_03261</name>
    <name evidence="1" type="ORF">UAI_02159</name>
</gene>
<name>R2NZQ1_9ENTE</name>
<evidence type="ECO:0000313" key="2">
    <source>
        <dbReference type="EMBL" id="EOT64064.1"/>
    </source>
</evidence>
<comment type="caution">
    <text evidence="1">The sequence shown here is derived from an EMBL/GenBank/DDBJ whole genome shotgun (WGS) entry which is preliminary data.</text>
</comment>
<reference evidence="2 4" key="2">
    <citation type="submission" date="2013-03" db="EMBL/GenBank/DDBJ databases">
        <title>The Genome Sequence of Enterococcus malodoratus ATCC_43197 (PacBio/Illumina hybrid assembly).</title>
        <authorList>
            <consortium name="The Broad Institute Genomics Platform"/>
            <consortium name="The Broad Institute Genome Sequencing Center for Infectious Disease"/>
            <person name="Earl A."/>
            <person name="Russ C."/>
            <person name="Gilmore M."/>
            <person name="Surin D."/>
            <person name="Walker B."/>
            <person name="Young S."/>
            <person name="Zeng Q."/>
            <person name="Gargeya S."/>
            <person name="Fitzgerald M."/>
            <person name="Haas B."/>
            <person name="Abouelleil A."/>
            <person name="Allen A.W."/>
            <person name="Alvarado L."/>
            <person name="Arachchi H.M."/>
            <person name="Berlin A.M."/>
            <person name="Chapman S.B."/>
            <person name="Gainer-Dewar J."/>
            <person name="Goldberg J."/>
            <person name="Griggs A."/>
            <person name="Gujja S."/>
            <person name="Hansen M."/>
            <person name="Howarth C."/>
            <person name="Imamovic A."/>
            <person name="Ireland A."/>
            <person name="Larimer J."/>
            <person name="McCowan C."/>
            <person name="Murphy C."/>
            <person name="Pearson M."/>
            <person name="Poon T.W."/>
            <person name="Priest M."/>
            <person name="Roberts A."/>
            <person name="Saif S."/>
            <person name="Shea T."/>
            <person name="Sisk P."/>
            <person name="Sykes S."/>
            <person name="Wortman J."/>
            <person name="Nusbaum C."/>
            <person name="Birren B."/>
        </authorList>
    </citation>
    <scope>NUCLEOTIDE SEQUENCE [LARGE SCALE GENOMIC DNA]</scope>
    <source>
        <strain evidence="2 4">ATCC 43197</strain>
    </source>
</reference>
<organism evidence="1 3">
    <name type="scientific">Enterococcus malodoratus ATCC 43197</name>
    <dbReference type="NCBI Taxonomy" id="1158601"/>
    <lineage>
        <taxon>Bacteria</taxon>
        <taxon>Bacillati</taxon>
        <taxon>Bacillota</taxon>
        <taxon>Bacilli</taxon>
        <taxon>Lactobacillales</taxon>
        <taxon>Enterococcaceae</taxon>
        <taxon>Enterococcus</taxon>
    </lineage>
</organism>
<dbReference type="Proteomes" id="UP000013783">
    <property type="component" value="Unassembled WGS sequence"/>
</dbReference>
<sequence>MIAKYELPTNEERLAKEFEKLGRQFFDKFDAKNFTQAYKILDQLTHDPHRYPQETKIYVKTSRLI</sequence>
<dbReference type="Proteomes" id="UP000014148">
    <property type="component" value="Unassembled WGS sequence"/>
</dbReference>
<dbReference type="RefSeq" id="WP_010740993.1">
    <property type="nucleotide sequence ID" value="NZ_KB946250.1"/>
</dbReference>
<proteinExistence type="predicted"/>
<dbReference type="EMBL" id="ASWA01000004">
    <property type="protein sequence ID" value="EOT64064.1"/>
    <property type="molecule type" value="Genomic_DNA"/>
</dbReference>
<evidence type="ECO:0000313" key="3">
    <source>
        <dbReference type="Proteomes" id="UP000013783"/>
    </source>
</evidence>
<dbReference type="PATRIC" id="fig|1158601.3.peg.2130"/>
<dbReference type="eggNOG" id="ENOG503043K">
    <property type="taxonomic scope" value="Bacteria"/>
</dbReference>
<reference evidence="1 3" key="1">
    <citation type="submission" date="2013-02" db="EMBL/GenBank/DDBJ databases">
        <title>The Genome Sequence of Enterococcus malodoratus ATCC_43197.</title>
        <authorList>
            <consortium name="The Broad Institute Genome Sequencing Platform"/>
            <consortium name="The Broad Institute Genome Sequencing Center for Infectious Disease"/>
            <person name="Earl A.M."/>
            <person name="Gilmore M.S."/>
            <person name="Lebreton F."/>
            <person name="Walker B."/>
            <person name="Young S.K."/>
            <person name="Zeng Q."/>
            <person name="Gargeya S."/>
            <person name="Fitzgerald M."/>
            <person name="Haas B."/>
            <person name="Abouelleil A."/>
            <person name="Alvarado L."/>
            <person name="Arachchi H.M."/>
            <person name="Berlin A.M."/>
            <person name="Chapman S.B."/>
            <person name="Dewar J."/>
            <person name="Goldberg J."/>
            <person name="Griggs A."/>
            <person name="Gujja S."/>
            <person name="Hansen M."/>
            <person name="Howarth C."/>
            <person name="Imamovic A."/>
            <person name="Larimer J."/>
            <person name="McCowan C."/>
            <person name="Murphy C."/>
            <person name="Neiman D."/>
            <person name="Pearson M."/>
            <person name="Priest M."/>
            <person name="Roberts A."/>
            <person name="Saif S."/>
            <person name="Shea T."/>
            <person name="Sisk P."/>
            <person name="Sykes S."/>
            <person name="Wortman J."/>
            <person name="Nusbaum C."/>
            <person name="Birren B."/>
        </authorList>
    </citation>
    <scope>NUCLEOTIDE SEQUENCE [LARGE SCALE GENOMIC DNA]</scope>
    <source>
        <strain evidence="1 3">ATCC 43197</strain>
    </source>
</reference>
<dbReference type="GeneID" id="79787698"/>
<dbReference type="OrthoDB" id="2193309at2"/>
<dbReference type="EMBL" id="AJAK01000015">
    <property type="protein sequence ID" value="EOH77522.1"/>
    <property type="molecule type" value="Genomic_DNA"/>
</dbReference>
<accession>R2NZQ1</accession>
<evidence type="ECO:0000313" key="4">
    <source>
        <dbReference type="Proteomes" id="UP000014148"/>
    </source>
</evidence>
<dbReference type="AlphaFoldDB" id="R2NZQ1"/>
<evidence type="ECO:0000313" key="1">
    <source>
        <dbReference type="EMBL" id="EOH77522.1"/>
    </source>
</evidence>
<keyword evidence="4" id="KW-1185">Reference proteome</keyword>